<keyword evidence="2" id="KW-1185">Reference proteome</keyword>
<dbReference type="Proteomes" id="UP000638560">
    <property type="component" value="Unassembled WGS sequence"/>
</dbReference>
<reference evidence="1 2" key="1">
    <citation type="submission" date="2020-11" db="EMBL/GenBank/DDBJ databases">
        <title>A novel isolate from a Black sea contaminated sediment with potential to produce alkanes: Plantactinospora alkalitolerans sp. nov.</title>
        <authorList>
            <person name="Carro L."/>
            <person name="Veyisoglu A."/>
            <person name="Guven K."/>
            <person name="Schumann P."/>
            <person name="Klenk H.-P."/>
            <person name="Sahin N."/>
        </authorList>
    </citation>
    <scope>NUCLEOTIDE SEQUENCE [LARGE SCALE GENOMIC DNA]</scope>
    <source>
        <strain evidence="1 2">S1510</strain>
    </source>
</reference>
<sequence>MNIFASLTRYAATVPELPPPCYRERRIDWALHIRYVTNDNSPRIDIEPWGEMSVVPTMRRSGPKPMPLLCVDNAAYVLGQAGVGASEAQATSRTKAFWDQMGQWLASEHRHPALGAAIVLLQTHGRIETEHEVDARNVVGVRIDGIWLHESPEAVRFWVETVTRLKGGQTGLCVSCGQIRILAATLPNAIPAHLVPGAAWEVQLSVLTEAERKTAGSGLPICVACGDRATVALQHLLADKRRTQRMHGQNSATVSWGLDPDADEAVLGLLSQVMEGRTN</sequence>
<dbReference type="InterPro" id="IPR010144">
    <property type="entry name" value="CRISPR-assoc_prot_Csd1-typ"/>
</dbReference>
<name>A0ABS0HAU9_9ACTN</name>
<dbReference type="EMBL" id="JADPUN010000422">
    <property type="protein sequence ID" value="MBF9135237.1"/>
    <property type="molecule type" value="Genomic_DNA"/>
</dbReference>
<protein>
    <submittedName>
        <fullName evidence="1">Type I-C CRISPR-associated protein Cas8c/Csd1</fullName>
    </submittedName>
</protein>
<evidence type="ECO:0000313" key="1">
    <source>
        <dbReference type="EMBL" id="MBF9135237.1"/>
    </source>
</evidence>
<evidence type="ECO:0000313" key="2">
    <source>
        <dbReference type="Proteomes" id="UP000638560"/>
    </source>
</evidence>
<organism evidence="1 2">
    <name type="scientific">Plantactinospora alkalitolerans</name>
    <dbReference type="NCBI Taxonomy" id="2789879"/>
    <lineage>
        <taxon>Bacteria</taxon>
        <taxon>Bacillati</taxon>
        <taxon>Actinomycetota</taxon>
        <taxon>Actinomycetes</taxon>
        <taxon>Micromonosporales</taxon>
        <taxon>Micromonosporaceae</taxon>
        <taxon>Plantactinospora</taxon>
    </lineage>
</organism>
<comment type="caution">
    <text evidence="1">The sequence shown here is derived from an EMBL/GenBank/DDBJ whole genome shotgun (WGS) entry which is preliminary data.</text>
</comment>
<gene>
    <name evidence="1" type="ORF">I0C86_41035</name>
</gene>
<proteinExistence type="predicted"/>
<accession>A0ABS0HAU9</accession>
<dbReference type="RefSeq" id="WP_196206694.1">
    <property type="nucleotide sequence ID" value="NZ_JADPUN010000422.1"/>
</dbReference>
<dbReference type="Pfam" id="PF09709">
    <property type="entry name" value="Cas_Csd1"/>
    <property type="match status" value="1"/>
</dbReference>